<dbReference type="AlphaFoldDB" id="A0A6N6MKG8"/>
<sequence>MMRIYGHGNCQASAVGWLLREVRPEWQIKSREVQTFDLSSDEELEQYHVDIEEADIILAQPISDGYRGVDTLSLSQIQARKRPDTGLFIFPSMHFRGYNIESFAIGVEGYGLGYDDVHVADMYASGVSVDECYDRISSPTFFTRAFVLYEVMVCLRELIRRETACGAHARVSSILADKLDQELLFHTFNHPARKSLVGVTEQLMSAAGVPVTIPVGGMSYLSNIRIMPYPSTVIHLGLDPTALPELGQRVQMHVAMSTFDFVKSAYEQYGNAGRDAVRAALSQHPQASWYQARFEGSKPLHCEAFDAASFVESLFHTLLKRHPTSPEVQYWVKMLPSIGPAEVVRRFTASAEFQDYHSRVAVGAP</sequence>
<gene>
    <name evidence="3" type="ORF">F6X51_26360</name>
</gene>
<dbReference type="Pfam" id="PF18588">
    <property type="entry name" value="WcbI"/>
    <property type="match status" value="1"/>
</dbReference>
<evidence type="ECO:0000313" key="4">
    <source>
        <dbReference type="Proteomes" id="UP000441523"/>
    </source>
</evidence>
<dbReference type="InterPro" id="IPR025282">
    <property type="entry name" value="DUF4214"/>
</dbReference>
<dbReference type="EMBL" id="VZZJ01000046">
    <property type="protein sequence ID" value="KAB1068736.1"/>
    <property type="molecule type" value="Genomic_DNA"/>
</dbReference>
<dbReference type="Gene3D" id="1.10.3130.20">
    <property type="entry name" value="Phycobilisome linker domain"/>
    <property type="match status" value="1"/>
</dbReference>
<dbReference type="Proteomes" id="UP000441523">
    <property type="component" value="Unassembled WGS sequence"/>
</dbReference>
<dbReference type="Gene3D" id="3.40.50.12080">
    <property type="match status" value="2"/>
</dbReference>
<organism evidence="3 4">
    <name type="scientific">Methylobacterium planeticum</name>
    <dbReference type="NCBI Taxonomy" id="2615211"/>
    <lineage>
        <taxon>Bacteria</taxon>
        <taxon>Pseudomonadati</taxon>
        <taxon>Pseudomonadota</taxon>
        <taxon>Alphaproteobacteria</taxon>
        <taxon>Hyphomicrobiales</taxon>
        <taxon>Methylobacteriaceae</taxon>
        <taxon>Methylobacterium</taxon>
    </lineage>
</organism>
<dbReference type="InterPro" id="IPR041307">
    <property type="entry name" value="WcbI"/>
</dbReference>
<accession>A0A6N6MKG8</accession>
<reference evidence="3 4" key="1">
    <citation type="submission" date="2019-09" db="EMBL/GenBank/DDBJ databases">
        <title>YIM 132548 draft genome.</title>
        <authorList>
            <person name="Jiang L."/>
        </authorList>
    </citation>
    <scope>NUCLEOTIDE SEQUENCE [LARGE SCALE GENOMIC DNA]</scope>
    <source>
        <strain evidence="3 4">YIM 132548</strain>
    </source>
</reference>
<feature type="domain" description="DUF4214" evidence="1">
    <location>
        <begin position="306"/>
        <end position="355"/>
    </location>
</feature>
<evidence type="ECO:0000313" key="3">
    <source>
        <dbReference type="EMBL" id="KAB1068736.1"/>
    </source>
</evidence>
<dbReference type="Pfam" id="PF13946">
    <property type="entry name" value="DUF4214"/>
    <property type="match status" value="1"/>
</dbReference>
<comment type="caution">
    <text evidence="3">The sequence shown here is derived from an EMBL/GenBank/DDBJ whole genome shotgun (WGS) entry which is preliminary data.</text>
</comment>
<protein>
    <submittedName>
        <fullName evidence="3">DUF4214 domain-containing protein</fullName>
    </submittedName>
</protein>
<name>A0A6N6MKG8_9HYPH</name>
<evidence type="ECO:0000259" key="1">
    <source>
        <dbReference type="Pfam" id="PF13946"/>
    </source>
</evidence>
<feature type="domain" description="Polysaccharide biosynthesis enzyme WcbI" evidence="2">
    <location>
        <begin position="7"/>
        <end position="210"/>
    </location>
</feature>
<keyword evidence="4" id="KW-1185">Reference proteome</keyword>
<dbReference type="InterPro" id="IPR038255">
    <property type="entry name" value="PBS_linker_sf"/>
</dbReference>
<evidence type="ECO:0000259" key="2">
    <source>
        <dbReference type="Pfam" id="PF18588"/>
    </source>
</evidence>
<proteinExistence type="predicted"/>